<dbReference type="AlphaFoldDB" id="A0A7T7XS42"/>
<feature type="domain" description="SIS" evidence="4">
    <location>
        <begin position="54"/>
        <end position="217"/>
    </location>
</feature>
<dbReference type="InterPro" id="IPR040190">
    <property type="entry name" value="MURQ/GCKR"/>
</dbReference>
<comment type="catalytic activity">
    <reaction evidence="3">
        <text>N-acetyl-D-muramate 6-phosphate + H2O = N-acetyl-D-glucosamine 6-phosphate + (R)-lactate</text>
        <dbReference type="Rhea" id="RHEA:26410"/>
        <dbReference type="ChEBI" id="CHEBI:15377"/>
        <dbReference type="ChEBI" id="CHEBI:16004"/>
        <dbReference type="ChEBI" id="CHEBI:57513"/>
        <dbReference type="ChEBI" id="CHEBI:58722"/>
        <dbReference type="EC" id="4.2.1.126"/>
    </reaction>
</comment>
<dbReference type="GO" id="GO:0009254">
    <property type="term" value="P:peptidoglycan turnover"/>
    <property type="evidence" value="ECO:0007669"/>
    <property type="project" value="TreeGrafter"/>
</dbReference>
<proteinExistence type="inferred from homology"/>
<evidence type="ECO:0000256" key="1">
    <source>
        <dbReference type="ARBA" id="ARBA00023239"/>
    </source>
</evidence>
<evidence type="ECO:0000259" key="4">
    <source>
        <dbReference type="PROSITE" id="PS51464"/>
    </source>
</evidence>
<keyword evidence="6" id="KW-1185">Reference proteome</keyword>
<dbReference type="RefSeq" id="WP_215628744.1">
    <property type="nucleotide sequence ID" value="NZ_CP067089.2"/>
</dbReference>
<dbReference type="Proteomes" id="UP000595917">
    <property type="component" value="Chromosome"/>
</dbReference>
<dbReference type="PROSITE" id="PS01272">
    <property type="entry name" value="GCKR"/>
    <property type="match status" value="1"/>
</dbReference>
<feature type="active site" description="Proton donor" evidence="3">
    <location>
        <position position="82"/>
    </location>
</feature>
<keyword evidence="1 3" id="KW-0456">Lyase</keyword>
<accession>A0A7T7XS42</accession>
<dbReference type="InterPro" id="IPR005486">
    <property type="entry name" value="Glucokinase_regulatory_CS"/>
</dbReference>
<reference evidence="5" key="1">
    <citation type="submission" date="2021-01" db="EMBL/GenBank/DDBJ databases">
        <title>Description of Breznakiella homolactica.</title>
        <authorList>
            <person name="Song Y."/>
            <person name="Brune A."/>
        </authorList>
    </citation>
    <scope>NUCLEOTIDE SEQUENCE</scope>
    <source>
        <strain evidence="5">RmG30</strain>
    </source>
</reference>
<dbReference type="PROSITE" id="PS51464">
    <property type="entry name" value="SIS"/>
    <property type="match status" value="1"/>
</dbReference>
<evidence type="ECO:0000256" key="3">
    <source>
        <dbReference type="HAMAP-Rule" id="MF_00068"/>
    </source>
</evidence>
<dbReference type="GO" id="GO:0016803">
    <property type="term" value="F:ether hydrolase activity"/>
    <property type="evidence" value="ECO:0007669"/>
    <property type="project" value="TreeGrafter"/>
</dbReference>
<dbReference type="EC" id="4.2.1.126" evidence="3"/>
<name>A0A7T7XS42_9SPIR</name>
<comment type="miscellaneous">
    <text evidence="3">A lyase-type mechanism (elimination/hydration) is suggested for the cleavage of the lactyl ether bond of MurNAc 6-phosphate, with the formation of an alpha,beta-unsaturated aldehyde intermediate with (E)-stereochemistry, followed by the syn addition of water to give product.</text>
</comment>
<dbReference type="HAMAP" id="MF_00068">
    <property type="entry name" value="MurQ"/>
    <property type="match status" value="1"/>
</dbReference>
<organism evidence="5 6">
    <name type="scientific">Breznakiella homolactica</name>
    <dbReference type="NCBI Taxonomy" id="2798577"/>
    <lineage>
        <taxon>Bacteria</taxon>
        <taxon>Pseudomonadati</taxon>
        <taxon>Spirochaetota</taxon>
        <taxon>Spirochaetia</taxon>
        <taxon>Spirochaetales</taxon>
        <taxon>Breznakiellaceae</taxon>
        <taxon>Breznakiella</taxon>
    </lineage>
</organism>
<evidence type="ECO:0000256" key="2">
    <source>
        <dbReference type="ARBA" id="ARBA00023277"/>
    </source>
</evidence>
<evidence type="ECO:0000313" key="6">
    <source>
        <dbReference type="Proteomes" id="UP000595917"/>
    </source>
</evidence>
<dbReference type="KEGG" id="bhc:JFL75_18925"/>
<sequence>MLDGYTTEQRNEVSADIDSKDALEIVTIINNEDRKVPVAVGKILPQIAALVDDIVAAFKKGGRLVYIGAGTSGRLGVLDASECPPTYGVSPEMVQGLIAGGLDALTRSIESAEDRADAGIQDLKNISFGKDDVLVGITASGQAPYVLGALQYARDLGAVTGAISCNGNSRTFDVAKHILYADVGPEVVTGSTRMKSGTAQKLILNMLSTASMIRLGKVYKNLMVDLTPVNQKLVIRSIRLIRQVTGCSTEEAETAFNASGKKPKIAIVMVLLNVGRERAEQLLTEADGHISKVEKSARKGT</sequence>
<dbReference type="PANTHER" id="PTHR10088">
    <property type="entry name" value="GLUCOKINASE REGULATORY PROTEIN"/>
    <property type="match status" value="1"/>
</dbReference>
<comment type="subunit">
    <text evidence="3">Homodimer.</text>
</comment>
<comment type="pathway">
    <text evidence="3">Amino-sugar metabolism; N-acetylmuramate degradation.</text>
</comment>
<feature type="active site" evidence="3">
    <location>
        <position position="113"/>
    </location>
</feature>
<dbReference type="NCBIfam" id="TIGR00274">
    <property type="entry name" value="N-acetylmuramic acid 6-phosphate etherase"/>
    <property type="match status" value="1"/>
</dbReference>
<dbReference type="GO" id="GO:0046348">
    <property type="term" value="P:amino sugar catabolic process"/>
    <property type="evidence" value="ECO:0007669"/>
    <property type="project" value="InterPro"/>
</dbReference>
<protein>
    <recommendedName>
        <fullName evidence="3">N-acetylmuramic acid 6-phosphate etherase</fullName>
        <shortName evidence="3">MurNAc-6-P etherase</shortName>
        <ecNumber evidence="3">4.2.1.126</ecNumber>
    </recommendedName>
    <alternativeName>
        <fullName evidence="3">N-acetylmuramic acid 6-phosphate hydrolase</fullName>
    </alternativeName>
    <alternativeName>
        <fullName evidence="3">N-acetylmuramic acid 6-phosphate lyase</fullName>
    </alternativeName>
</protein>
<comment type="function">
    <text evidence="3">Specifically catalyzes the cleavage of the D-lactyl ether substituent of MurNAc 6-phosphate, producing GlcNAc 6-phosphate and D-lactate.</text>
</comment>
<dbReference type="CDD" id="cd05007">
    <property type="entry name" value="SIS_Etherase"/>
    <property type="match status" value="1"/>
</dbReference>
<dbReference type="InterPro" id="IPR046348">
    <property type="entry name" value="SIS_dom_sf"/>
</dbReference>
<dbReference type="GO" id="GO:0097173">
    <property type="term" value="P:N-acetylmuramic acid catabolic process"/>
    <property type="evidence" value="ECO:0007669"/>
    <property type="project" value="UniProtKB-UniPathway"/>
</dbReference>
<dbReference type="EMBL" id="CP067089">
    <property type="protein sequence ID" value="QQO11438.1"/>
    <property type="molecule type" value="Genomic_DNA"/>
</dbReference>
<evidence type="ECO:0000313" key="5">
    <source>
        <dbReference type="EMBL" id="QQO11438.1"/>
    </source>
</evidence>
<dbReference type="NCBIfam" id="NF003915">
    <property type="entry name" value="PRK05441.1"/>
    <property type="match status" value="1"/>
</dbReference>
<dbReference type="Gene3D" id="1.10.8.1080">
    <property type="match status" value="1"/>
</dbReference>
<gene>
    <name evidence="3 5" type="primary">murQ</name>
    <name evidence="5" type="ORF">JFL75_18925</name>
</gene>
<dbReference type="FunFam" id="3.40.50.10490:FF:000014">
    <property type="entry name" value="N-acetylmuramic acid 6-phosphate etherase"/>
    <property type="match status" value="1"/>
</dbReference>
<dbReference type="SUPFAM" id="SSF53697">
    <property type="entry name" value="SIS domain"/>
    <property type="match status" value="1"/>
</dbReference>
<keyword evidence="2 3" id="KW-0119">Carbohydrate metabolism</keyword>
<dbReference type="InterPro" id="IPR005488">
    <property type="entry name" value="Etherase_MurQ"/>
</dbReference>
<comment type="similarity">
    <text evidence="3">Belongs to the GCKR-like family. MurNAc-6-P etherase subfamily.</text>
</comment>
<dbReference type="Pfam" id="PF22645">
    <property type="entry name" value="GKRP_SIS_N"/>
    <property type="match status" value="1"/>
</dbReference>
<dbReference type="GO" id="GO:0097367">
    <property type="term" value="F:carbohydrate derivative binding"/>
    <property type="evidence" value="ECO:0007669"/>
    <property type="project" value="InterPro"/>
</dbReference>
<dbReference type="UniPathway" id="UPA00342"/>
<dbReference type="GO" id="GO:0016835">
    <property type="term" value="F:carbon-oxygen lyase activity"/>
    <property type="evidence" value="ECO:0007669"/>
    <property type="project" value="UniProtKB-UniRule"/>
</dbReference>
<dbReference type="InterPro" id="IPR001347">
    <property type="entry name" value="SIS_dom"/>
</dbReference>
<dbReference type="PANTHER" id="PTHR10088:SF4">
    <property type="entry name" value="GLUCOKINASE REGULATORY PROTEIN"/>
    <property type="match status" value="1"/>
</dbReference>
<dbReference type="Gene3D" id="3.40.50.10490">
    <property type="entry name" value="Glucose-6-phosphate isomerase like protein, domain 1"/>
    <property type="match status" value="1"/>
</dbReference>
<dbReference type="NCBIfam" id="NF009222">
    <property type="entry name" value="PRK12570.1"/>
    <property type="match status" value="1"/>
</dbReference>